<evidence type="ECO:0000256" key="12">
    <source>
        <dbReference type="PIRSR" id="PIRSR601465-50"/>
    </source>
</evidence>
<evidence type="ECO:0000259" key="17">
    <source>
        <dbReference type="Pfam" id="PF20659"/>
    </source>
</evidence>
<feature type="binding site" evidence="10">
    <location>
        <position position="117"/>
    </location>
    <ligand>
        <name>acetyl-CoA</name>
        <dbReference type="ChEBI" id="CHEBI:57288"/>
    </ligand>
</feature>
<dbReference type="NCBIfam" id="TIGR01345">
    <property type="entry name" value="malate_syn_G"/>
    <property type="match status" value="1"/>
</dbReference>
<dbReference type="Pfam" id="PF20656">
    <property type="entry name" value="MS_N"/>
    <property type="match status" value="1"/>
</dbReference>
<dbReference type="EC" id="2.3.3.9" evidence="10 11"/>
<comment type="similarity">
    <text evidence="10 13">Belongs to the malate synthase family. GlcB subfamily.</text>
</comment>
<keyword evidence="18" id="KW-0012">Acyltransferase</keyword>
<dbReference type="InterPro" id="IPR006253">
    <property type="entry name" value="Malate_synthG"/>
</dbReference>
<keyword evidence="19" id="KW-1185">Reference proteome</keyword>
<dbReference type="GO" id="GO:0000287">
    <property type="term" value="F:magnesium ion binding"/>
    <property type="evidence" value="ECO:0007669"/>
    <property type="project" value="TreeGrafter"/>
</dbReference>
<dbReference type="InterPro" id="IPR011076">
    <property type="entry name" value="Malate_synth_sf"/>
</dbReference>
<dbReference type="GO" id="GO:0006099">
    <property type="term" value="P:tricarboxylic acid cycle"/>
    <property type="evidence" value="ECO:0007669"/>
    <property type="project" value="UniProtKB-KW"/>
</dbReference>
<reference evidence="18 19" key="1">
    <citation type="submission" date="2019-02" db="EMBL/GenBank/DDBJ databases">
        <title>Siculibacillus lacustris gen. nov., sp. nov., a new rosette-forming bacterium isolated from a freshwater crater lake (Lake St. Ana, Romania).</title>
        <authorList>
            <person name="Felfoldi T."/>
            <person name="Marton Z."/>
            <person name="Szabo A."/>
            <person name="Mentes A."/>
            <person name="Boka K."/>
            <person name="Marialigeti K."/>
            <person name="Mathe I."/>
            <person name="Koncz M."/>
            <person name="Schumann P."/>
            <person name="Toth E."/>
        </authorList>
    </citation>
    <scope>NUCLEOTIDE SEQUENCE [LARGE SCALE GENOMIC DNA]</scope>
    <source>
        <strain evidence="18 19">SA-279</strain>
    </source>
</reference>
<feature type="binding site" evidence="10">
    <location>
        <position position="456"/>
    </location>
    <ligand>
        <name>Mg(2+)</name>
        <dbReference type="ChEBI" id="CHEBI:18420"/>
    </ligand>
</feature>
<dbReference type="NCBIfam" id="NF002825">
    <property type="entry name" value="PRK02999.1"/>
    <property type="match status" value="1"/>
</dbReference>
<evidence type="ECO:0000256" key="11">
    <source>
        <dbReference type="NCBIfam" id="TIGR01345"/>
    </source>
</evidence>
<feature type="binding site" evidence="10">
    <location>
        <position position="428"/>
    </location>
    <ligand>
        <name>glyoxylate</name>
        <dbReference type="ChEBI" id="CHEBI:36655"/>
    </ligand>
</feature>
<dbReference type="GO" id="GO:0009436">
    <property type="term" value="P:glyoxylate catabolic process"/>
    <property type="evidence" value="ECO:0007669"/>
    <property type="project" value="TreeGrafter"/>
</dbReference>
<evidence type="ECO:0000313" key="19">
    <source>
        <dbReference type="Proteomes" id="UP000292781"/>
    </source>
</evidence>
<feature type="binding site" evidence="10">
    <location>
        <begin position="124"/>
        <end position="125"/>
    </location>
    <ligand>
        <name>acetyl-CoA</name>
        <dbReference type="ChEBI" id="CHEBI:57288"/>
    </ligand>
</feature>
<protein>
    <recommendedName>
        <fullName evidence="10 11">Malate synthase G</fullName>
        <ecNumber evidence="10 11">2.3.3.9</ecNumber>
    </recommendedName>
</protein>
<comment type="catalytic activity">
    <reaction evidence="9 10 13">
        <text>glyoxylate + acetyl-CoA + H2O = (S)-malate + CoA + H(+)</text>
        <dbReference type="Rhea" id="RHEA:18181"/>
        <dbReference type="ChEBI" id="CHEBI:15377"/>
        <dbReference type="ChEBI" id="CHEBI:15378"/>
        <dbReference type="ChEBI" id="CHEBI:15589"/>
        <dbReference type="ChEBI" id="CHEBI:36655"/>
        <dbReference type="ChEBI" id="CHEBI:57287"/>
        <dbReference type="ChEBI" id="CHEBI:57288"/>
        <dbReference type="EC" id="2.3.3.9"/>
    </reaction>
</comment>
<accession>A0A4Q9VXW6</accession>
<evidence type="ECO:0000256" key="9">
    <source>
        <dbReference type="ARBA" id="ARBA00047918"/>
    </source>
</evidence>
<evidence type="ECO:0000259" key="16">
    <source>
        <dbReference type="Pfam" id="PF20658"/>
    </source>
</evidence>
<evidence type="ECO:0000256" key="5">
    <source>
        <dbReference type="ARBA" id="ARBA00022679"/>
    </source>
</evidence>
<feature type="domain" description="Malate synthase G alpha-beta insertion" evidence="16">
    <location>
        <begin position="156"/>
        <end position="231"/>
    </location>
</feature>
<evidence type="ECO:0000256" key="3">
    <source>
        <dbReference type="ARBA" id="ARBA00022490"/>
    </source>
</evidence>
<gene>
    <name evidence="10" type="primary">glcB</name>
    <name evidence="18" type="ORF">EYW49_03400</name>
</gene>
<evidence type="ECO:0000256" key="4">
    <source>
        <dbReference type="ARBA" id="ARBA00022532"/>
    </source>
</evidence>
<feature type="binding site" evidence="10">
    <location>
        <position position="537"/>
    </location>
    <ligand>
        <name>acetyl-CoA</name>
        <dbReference type="ChEBI" id="CHEBI:57288"/>
    </ligand>
</feature>
<feature type="active site" description="Proton acceptor" evidence="10 12">
    <location>
        <position position="336"/>
    </location>
</feature>
<comment type="subunit">
    <text evidence="10">Monomer.</text>
</comment>
<dbReference type="OrthoDB" id="9762054at2"/>
<dbReference type="InterPro" id="IPR048356">
    <property type="entry name" value="MS_N"/>
</dbReference>
<evidence type="ECO:0000256" key="6">
    <source>
        <dbReference type="ARBA" id="ARBA00022723"/>
    </source>
</evidence>
<organism evidence="18 19">
    <name type="scientific">Siculibacillus lacustris</name>
    <dbReference type="NCBI Taxonomy" id="1549641"/>
    <lineage>
        <taxon>Bacteria</taxon>
        <taxon>Pseudomonadati</taxon>
        <taxon>Pseudomonadota</taxon>
        <taxon>Alphaproteobacteria</taxon>
        <taxon>Hyphomicrobiales</taxon>
        <taxon>Ancalomicrobiaceae</taxon>
        <taxon>Siculibacillus</taxon>
    </lineage>
</organism>
<keyword evidence="7 10" id="KW-0460">Magnesium</keyword>
<dbReference type="Pfam" id="PF20659">
    <property type="entry name" value="MS_C"/>
    <property type="match status" value="1"/>
</dbReference>
<feature type="active site" description="Proton donor" evidence="10 12">
    <location>
        <position position="626"/>
    </location>
</feature>
<dbReference type="Proteomes" id="UP000292781">
    <property type="component" value="Unassembled WGS sequence"/>
</dbReference>
<dbReference type="InterPro" id="IPR001465">
    <property type="entry name" value="Malate_synthase_TIM"/>
</dbReference>
<keyword evidence="8 10" id="KW-0558">Oxidation</keyword>
<dbReference type="UniPathway" id="UPA00703">
    <property type="reaction ID" value="UER00720"/>
</dbReference>
<keyword evidence="2 10" id="KW-0329">Glyoxylate bypass</keyword>
<feature type="binding site" evidence="10">
    <location>
        <position position="336"/>
    </location>
    <ligand>
        <name>glyoxylate</name>
        <dbReference type="ChEBI" id="CHEBI:36655"/>
    </ligand>
</feature>
<dbReference type="GO" id="GO:0004474">
    <property type="term" value="F:malate synthase activity"/>
    <property type="evidence" value="ECO:0007669"/>
    <property type="project" value="UniProtKB-UniRule"/>
</dbReference>
<feature type="domain" description="Malate synthase N-terminal" evidence="15">
    <location>
        <begin position="15"/>
        <end position="67"/>
    </location>
</feature>
<evidence type="ECO:0000259" key="14">
    <source>
        <dbReference type="Pfam" id="PF01274"/>
    </source>
</evidence>
<dbReference type="SUPFAM" id="SSF51645">
    <property type="entry name" value="Malate synthase G"/>
    <property type="match status" value="1"/>
</dbReference>
<feature type="domain" description="Malate synthase TIM barrel" evidence="14">
    <location>
        <begin position="333"/>
        <end position="565"/>
    </location>
</feature>
<keyword evidence="5 10" id="KW-0808">Transferase</keyword>
<dbReference type="InterPro" id="IPR046363">
    <property type="entry name" value="MS_N_TIM-barrel_dom"/>
</dbReference>
<dbReference type="GO" id="GO:0005829">
    <property type="term" value="C:cytosol"/>
    <property type="evidence" value="ECO:0007669"/>
    <property type="project" value="TreeGrafter"/>
</dbReference>
<evidence type="ECO:0000256" key="13">
    <source>
        <dbReference type="RuleBase" id="RU003572"/>
    </source>
</evidence>
<evidence type="ECO:0000256" key="2">
    <source>
        <dbReference type="ARBA" id="ARBA00022435"/>
    </source>
</evidence>
<dbReference type="InterPro" id="IPR048355">
    <property type="entry name" value="MS_C"/>
</dbReference>
<feature type="domain" description="Malate synthase C-terminal" evidence="17">
    <location>
        <begin position="587"/>
        <end position="675"/>
    </location>
</feature>
<comment type="caution">
    <text evidence="18">The sequence shown here is derived from an EMBL/GenBank/DDBJ whole genome shotgun (WGS) entry which is preliminary data.</text>
</comment>
<dbReference type="Gene3D" id="1.20.1220.12">
    <property type="entry name" value="Malate synthase, domain III"/>
    <property type="match status" value="1"/>
</dbReference>
<sequence length="718" mass="76419">MTRVRIEDLDVDADLAAFLADEALPGTGIAPAAFWSRFAVILAELAPVNAALLATRDRLQVEIDAWHGARRGRPHDPAAYRAFLETIGYLVPAPAPRPISTANVDPEIATLAGPQLVVPIDNARYALNAANARWGSLYDALYGTDALGAAPTPGPFDPARAAGVVAAAKARLDEIAPLVAGGWADVVGFAVEGGALRLSLADDRETDLADPTRFAGFRGDPERPTAILLRHHGLHAEIVVDRSGPIGAVDPAGIADVILEAALTAIMDMEDSVAAVDAADKVRVYRNWLGLMQGTLTDTFDKGGRAVTRKLAADRPWTAPDGRAFALSGRALMLARNVGHHMATDAVRGADGAEIPETLLDAMVTALIARHDLARPAASRNSPAGSVYIVKPKLHGPAEVAFVDTLFARVEDAVDLPRHTLKIGIMDEERRTSVNLAACILAAEHRVVFINTGFLDRTGDEIHTAMAAGPVVRKSEMKACPWIGAYEDNNVDVGLALGLAGRAQIGKGMWAAPDRMADMLVQKIGHPLSGASTAWVPSPTAAVLHALHYHEVDLAARRRAIAAREPASLDAILTLPLAQSNYPPDDIRAELDNNAQGILGYVVRWVDLGIGCSKVPDIHDVGLMEDRATLRISSQHIANWLAHCIVGAEEVMATLRRMAVVVDRQNAGDPAYRPMAPTYDGPAFRAAVALIFDGRDAANGYTEATLTAYRREAKAARA</sequence>
<dbReference type="InterPro" id="IPR048357">
    <property type="entry name" value="MSG_insertion"/>
</dbReference>
<evidence type="ECO:0000256" key="8">
    <source>
        <dbReference type="ARBA" id="ARBA00023097"/>
    </source>
</evidence>
<comment type="caution">
    <text evidence="10">Lacks conserved residue(s) required for the propagation of feature annotation.</text>
</comment>
<comment type="cofactor">
    <cofactor evidence="1 10">
        <name>Mg(2+)</name>
        <dbReference type="ChEBI" id="CHEBI:18420"/>
    </cofactor>
</comment>
<evidence type="ECO:0000256" key="10">
    <source>
        <dbReference type="HAMAP-Rule" id="MF_00641"/>
    </source>
</evidence>
<feature type="binding site" evidence="10">
    <location>
        <position position="309"/>
    </location>
    <ligand>
        <name>acetyl-CoA</name>
        <dbReference type="ChEBI" id="CHEBI:57288"/>
    </ligand>
</feature>
<feature type="modified residue" description="Cysteine sulfenic acid (-SOH)" evidence="10">
    <location>
        <position position="612"/>
    </location>
</feature>
<comment type="pathway">
    <text evidence="10 13">Carbohydrate metabolism; glyoxylate cycle; (S)-malate from isocitrate: step 2/2.</text>
</comment>
<feature type="binding site" evidence="10">
    <location>
        <position position="428"/>
    </location>
    <ligand>
        <name>Mg(2+)</name>
        <dbReference type="ChEBI" id="CHEBI:18420"/>
    </ligand>
</feature>
<evidence type="ECO:0000256" key="7">
    <source>
        <dbReference type="ARBA" id="ARBA00022842"/>
    </source>
</evidence>
<comment type="function">
    <text evidence="10">Involved in the glycolate utilization. Catalyzes the condensation and subsequent hydrolysis of acetyl-coenzyme A (acetyl-CoA) and glyoxylate to form malate and CoA.</text>
</comment>
<dbReference type="Gene3D" id="3.20.20.360">
    <property type="entry name" value="Malate synthase, domain 3"/>
    <property type="match status" value="2"/>
</dbReference>
<evidence type="ECO:0000259" key="15">
    <source>
        <dbReference type="Pfam" id="PF20656"/>
    </source>
</evidence>
<feature type="binding site" evidence="10">
    <location>
        <begin position="453"/>
        <end position="456"/>
    </location>
    <ligand>
        <name>glyoxylate</name>
        <dbReference type="ChEBI" id="CHEBI:36655"/>
    </ligand>
</feature>
<dbReference type="GO" id="GO:0006097">
    <property type="term" value="P:glyoxylate cycle"/>
    <property type="evidence" value="ECO:0007669"/>
    <property type="project" value="UniProtKB-UniRule"/>
</dbReference>
<dbReference type="InterPro" id="IPR044856">
    <property type="entry name" value="Malate_synth_C_sf"/>
</dbReference>
<dbReference type="Pfam" id="PF01274">
    <property type="entry name" value="MS_TIM-barrel"/>
    <property type="match status" value="1"/>
</dbReference>
<dbReference type="HAMAP" id="MF_00641">
    <property type="entry name" value="Malate_synth_G"/>
    <property type="match status" value="1"/>
</dbReference>
<evidence type="ECO:0000256" key="1">
    <source>
        <dbReference type="ARBA" id="ARBA00001946"/>
    </source>
</evidence>
<dbReference type="AlphaFoldDB" id="A0A4Q9VXW6"/>
<dbReference type="Pfam" id="PF20658">
    <property type="entry name" value="MSG_insertion"/>
    <property type="match status" value="1"/>
</dbReference>
<dbReference type="PANTHER" id="PTHR42739">
    <property type="entry name" value="MALATE SYNTHASE G"/>
    <property type="match status" value="1"/>
</dbReference>
<comment type="subcellular location">
    <subcellularLocation>
        <location evidence="10 13">Cytoplasm</location>
    </subcellularLocation>
</comment>
<dbReference type="EMBL" id="SJFN01000003">
    <property type="protein sequence ID" value="TBW40784.1"/>
    <property type="molecule type" value="Genomic_DNA"/>
</dbReference>
<name>A0A4Q9VXW6_9HYPH</name>
<feature type="binding site" evidence="10">
    <location>
        <position position="272"/>
    </location>
    <ligand>
        <name>acetyl-CoA</name>
        <dbReference type="ChEBI" id="CHEBI:57288"/>
    </ligand>
</feature>
<keyword evidence="4 10" id="KW-0816">Tricarboxylic acid cycle</keyword>
<keyword evidence="6 10" id="KW-0479">Metal-binding</keyword>
<dbReference type="PANTHER" id="PTHR42739:SF1">
    <property type="entry name" value="MALATE SYNTHASE G"/>
    <property type="match status" value="1"/>
</dbReference>
<dbReference type="RefSeq" id="WP_131306146.1">
    <property type="nucleotide sequence ID" value="NZ_SJFN01000003.1"/>
</dbReference>
<keyword evidence="3 10" id="KW-0963">Cytoplasm</keyword>
<proteinExistence type="inferred from homology"/>
<evidence type="ECO:0000313" key="18">
    <source>
        <dbReference type="EMBL" id="TBW40784.1"/>
    </source>
</evidence>